<evidence type="ECO:0000259" key="2">
    <source>
        <dbReference type="Pfam" id="PF01939"/>
    </source>
</evidence>
<keyword evidence="4" id="KW-1185">Reference proteome</keyword>
<dbReference type="CDD" id="cd22341">
    <property type="entry name" value="NucS-like"/>
    <property type="match status" value="1"/>
</dbReference>
<dbReference type="RefSeq" id="WP_188483035.1">
    <property type="nucleotide sequence ID" value="NZ_BMFC01000009.1"/>
</dbReference>
<dbReference type="PANTHER" id="PTHR38814:SF1">
    <property type="entry name" value="ENDONUCLEASE NUCS"/>
    <property type="match status" value="1"/>
</dbReference>
<dbReference type="InterPro" id="IPR048301">
    <property type="entry name" value="NucS_C"/>
</dbReference>
<evidence type="ECO:0000256" key="1">
    <source>
        <dbReference type="ARBA" id="ARBA00023125"/>
    </source>
</evidence>
<organism evidence="3 4">
    <name type="scientific">Marivita lacus</name>
    <dbReference type="NCBI Taxonomy" id="1323742"/>
    <lineage>
        <taxon>Bacteria</taxon>
        <taxon>Pseudomonadati</taxon>
        <taxon>Pseudomonadota</taxon>
        <taxon>Alphaproteobacteria</taxon>
        <taxon>Rhodobacterales</taxon>
        <taxon>Roseobacteraceae</taxon>
        <taxon>Marivita</taxon>
    </lineage>
</organism>
<gene>
    <name evidence="3" type="ORF">GCM10011363_31840</name>
</gene>
<dbReference type="InterPro" id="IPR011856">
    <property type="entry name" value="tRNA_endonuc-like_dom_sf"/>
</dbReference>
<comment type="caution">
    <text evidence="3">The sequence shown here is derived from an EMBL/GenBank/DDBJ whole genome shotgun (WGS) entry which is preliminary data.</text>
</comment>
<dbReference type="Pfam" id="PF09491">
    <property type="entry name" value="RE_AlwI"/>
    <property type="match status" value="1"/>
</dbReference>
<dbReference type="InterPro" id="IPR018573">
    <property type="entry name" value="Restrct_endonuc_II_AlwI"/>
</dbReference>
<keyword evidence="1" id="KW-0238">DNA-binding</keyword>
<sequence length="460" mass="52392">MAKGKVAVPKEWRKFVNEYGKEQHYWYVPKGLAVSVDAIKHRLRVLKQFENTNPWRDVQHDFVEALNNQGISSARAEWDGGGAPLARMLKQVFAMLGLAWVQPSDLIELTDVGNEFLNSSEPEKVLSRQVFRYQFTNPSVNASVHHAVNVHPVPFIVEALRNTDDRFISPIEYVLFLSRAKKYGDFEAVVDRIHRFRQLGEGQQKAIIDQCERYKLAGVRRTSMLNTIRLNRSYALKFFSLSELFEIGDDGKIVLSSGQHLNARRLLNSYNASGEYIQFDNEEDWIAFYGGTAEMPNQSSALEYYVKRGKIEQAKATKKKQSKSKADFDEFEDMIVSEKALEDYLEHNLNAVGDRVKSNLELVGRQYSTPVGPIDLLAKDRKTGDYVVLELKKGRSADKVFGQCSRYMGWIRRNLASPGQDVHGVIVARSIDEKLKAARDAHDTKVHLIEFELKLGARSV</sequence>
<dbReference type="Pfam" id="PF01939">
    <property type="entry name" value="NucS_C"/>
    <property type="match status" value="1"/>
</dbReference>
<evidence type="ECO:0000313" key="3">
    <source>
        <dbReference type="EMBL" id="GGC12774.1"/>
    </source>
</evidence>
<protein>
    <recommendedName>
        <fullName evidence="2">Endonuclease NucS C-terminal domain-containing protein</fullName>
    </recommendedName>
</protein>
<reference evidence="4" key="1">
    <citation type="journal article" date="2019" name="Int. J. Syst. Evol. Microbiol.">
        <title>The Global Catalogue of Microorganisms (GCM) 10K type strain sequencing project: providing services to taxonomists for standard genome sequencing and annotation.</title>
        <authorList>
            <consortium name="The Broad Institute Genomics Platform"/>
            <consortium name="The Broad Institute Genome Sequencing Center for Infectious Disease"/>
            <person name="Wu L."/>
            <person name="Ma J."/>
        </authorList>
    </citation>
    <scope>NUCLEOTIDE SEQUENCE [LARGE SCALE GENOMIC DNA]</scope>
    <source>
        <strain evidence="4">CGMCC 1.12478</strain>
    </source>
</reference>
<accession>A0ABQ1L0E0</accession>
<evidence type="ECO:0000313" key="4">
    <source>
        <dbReference type="Proteomes" id="UP000645462"/>
    </source>
</evidence>
<dbReference type="InterPro" id="IPR002793">
    <property type="entry name" value="Endonuclease_NucS"/>
</dbReference>
<feature type="domain" description="Endonuclease NucS C-terminal" evidence="2">
    <location>
        <begin position="357"/>
        <end position="436"/>
    </location>
</feature>
<dbReference type="Gene3D" id="3.40.1350.10">
    <property type="match status" value="1"/>
</dbReference>
<dbReference type="Proteomes" id="UP000645462">
    <property type="component" value="Unassembled WGS sequence"/>
</dbReference>
<dbReference type="EMBL" id="BMFC01000009">
    <property type="protein sequence ID" value="GGC12774.1"/>
    <property type="molecule type" value="Genomic_DNA"/>
</dbReference>
<dbReference type="PANTHER" id="PTHR38814">
    <property type="entry name" value="ENDONUCLEASE NUCS"/>
    <property type="match status" value="1"/>
</dbReference>
<name>A0ABQ1L0E0_9RHOB</name>
<proteinExistence type="predicted"/>